<evidence type="ECO:0000256" key="4">
    <source>
        <dbReference type="ARBA" id="ARBA00023034"/>
    </source>
</evidence>
<comment type="similarity">
    <text evidence="2 6">Belongs to the caveolin family.</text>
</comment>
<dbReference type="GO" id="GO:0060090">
    <property type="term" value="F:molecular adaptor activity"/>
    <property type="evidence" value="ECO:0007669"/>
    <property type="project" value="TreeGrafter"/>
</dbReference>
<evidence type="ECO:0000256" key="1">
    <source>
        <dbReference type="ARBA" id="ARBA00004202"/>
    </source>
</evidence>
<dbReference type="AlphaFoldDB" id="A0A3S0ZKW7"/>
<organism evidence="7 8">
    <name type="scientific">Elysia chlorotica</name>
    <name type="common">Eastern emerald elysia</name>
    <name type="synonym">Sea slug</name>
    <dbReference type="NCBI Taxonomy" id="188477"/>
    <lineage>
        <taxon>Eukaryota</taxon>
        <taxon>Metazoa</taxon>
        <taxon>Spiralia</taxon>
        <taxon>Lophotrochozoa</taxon>
        <taxon>Mollusca</taxon>
        <taxon>Gastropoda</taxon>
        <taxon>Heterobranchia</taxon>
        <taxon>Euthyneura</taxon>
        <taxon>Panpulmonata</taxon>
        <taxon>Sacoglossa</taxon>
        <taxon>Placobranchoidea</taxon>
        <taxon>Plakobranchidae</taxon>
        <taxon>Elysia</taxon>
    </lineage>
</organism>
<name>A0A3S0ZKW7_ELYCH</name>
<dbReference type="Proteomes" id="UP000271974">
    <property type="component" value="Unassembled WGS sequence"/>
</dbReference>
<keyword evidence="8" id="KW-1185">Reference proteome</keyword>
<gene>
    <name evidence="7" type="ORF">EGW08_010967</name>
</gene>
<dbReference type="STRING" id="188477.A0A3S0ZKW7"/>
<proteinExistence type="inferred from homology"/>
<dbReference type="PANTHER" id="PTHR10844">
    <property type="entry name" value="CAVEOLIN"/>
    <property type="match status" value="1"/>
</dbReference>
<dbReference type="OrthoDB" id="5917823at2759"/>
<dbReference type="PANTHER" id="PTHR10844:SF19">
    <property type="entry name" value="CAVEOLIN-2"/>
    <property type="match status" value="1"/>
</dbReference>
<accession>A0A3S0ZKW7</accession>
<sequence length="135" mass="15525">MSGQEYEVDMVNRDPNNLNDHVRVLFEEVLGEPDGAHSINCVWNCAYKCFSGCKGCCYKFLTTICGIPLAICWGCEFAWITFWHVWYVTPCMRAYMINCGCLQKFYGTCLQCFCQPLFEAFGYCFSNIRVTNYSG</sequence>
<dbReference type="GO" id="GO:0070836">
    <property type="term" value="P:caveola assembly"/>
    <property type="evidence" value="ECO:0007669"/>
    <property type="project" value="InterPro"/>
</dbReference>
<comment type="caution">
    <text evidence="7">The sequence shown here is derived from an EMBL/GenBank/DDBJ whole genome shotgun (WGS) entry which is preliminary data.</text>
</comment>
<comment type="function">
    <text evidence="6">May act as a scaffolding protein within caveolar membranes. Interacts directly with G-protein alpha subunits and can functionally regulate their activity.</text>
</comment>
<comment type="subcellular location">
    <subcellularLocation>
        <location evidence="1 6">Cell membrane</location>
        <topology evidence="1 6">Peripheral membrane protein</topology>
    </subcellularLocation>
    <subcellularLocation>
        <location evidence="6">Golgi apparatus membrane</location>
        <topology evidence="6">Peripheral membrane protein</topology>
    </subcellularLocation>
    <subcellularLocation>
        <location evidence="6">Membrane</location>
        <location evidence="6">Caveola</location>
        <topology evidence="6">Peripheral membrane protein</topology>
    </subcellularLocation>
</comment>
<evidence type="ECO:0000256" key="6">
    <source>
        <dbReference type="RuleBase" id="RU000680"/>
    </source>
</evidence>
<evidence type="ECO:0000256" key="5">
    <source>
        <dbReference type="ARBA" id="ARBA00023136"/>
    </source>
</evidence>
<dbReference type="InterPro" id="IPR001612">
    <property type="entry name" value="Caveolin"/>
</dbReference>
<keyword evidence="5 6" id="KW-0472">Membrane</keyword>
<keyword evidence="3 6" id="KW-1003">Cell membrane</keyword>
<evidence type="ECO:0000313" key="8">
    <source>
        <dbReference type="Proteomes" id="UP000271974"/>
    </source>
</evidence>
<dbReference type="GO" id="GO:0000139">
    <property type="term" value="C:Golgi membrane"/>
    <property type="evidence" value="ECO:0007669"/>
    <property type="project" value="UniProtKB-SubCell"/>
</dbReference>
<dbReference type="EMBL" id="RQTK01000347">
    <property type="protein sequence ID" value="RUS81263.1"/>
    <property type="molecule type" value="Genomic_DNA"/>
</dbReference>
<evidence type="ECO:0000256" key="3">
    <source>
        <dbReference type="ARBA" id="ARBA00022475"/>
    </source>
</evidence>
<reference evidence="7 8" key="1">
    <citation type="submission" date="2019-01" db="EMBL/GenBank/DDBJ databases">
        <title>A draft genome assembly of the solar-powered sea slug Elysia chlorotica.</title>
        <authorList>
            <person name="Cai H."/>
            <person name="Li Q."/>
            <person name="Fang X."/>
            <person name="Li J."/>
            <person name="Curtis N.E."/>
            <person name="Altenburger A."/>
            <person name="Shibata T."/>
            <person name="Feng M."/>
            <person name="Maeda T."/>
            <person name="Schwartz J.A."/>
            <person name="Shigenobu S."/>
            <person name="Lundholm N."/>
            <person name="Nishiyama T."/>
            <person name="Yang H."/>
            <person name="Hasebe M."/>
            <person name="Li S."/>
            <person name="Pierce S.K."/>
            <person name="Wang J."/>
        </authorList>
    </citation>
    <scope>NUCLEOTIDE SEQUENCE [LARGE SCALE GENOMIC DNA]</scope>
    <source>
        <strain evidence="7">EC2010</strain>
        <tissue evidence="7">Whole organism of an adult</tissue>
    </source>
</reference>
<evidence type="ECO:0000313" key="7">
    <source>
        <dbReference type="EMBL" id="RUS81263.1"/>
    </source>
</evidence>
<dbReference type="GO" id="GO:0005901">
    <property type="term" value="C:caveola"/>
    <property type="evidence" value="ECO:0007669"/>
    <property type="project" value="UniProtKB-SubCell"/>
</dbReference>
<keyword evidence="4 6" id="KW-0333">Golgi apparatus</keyword>
<evidence type="ECO:0000256" key="2">
    <source>
        <dbReference type="ARBA" id="ARBA00010988"/>
    </source>
</evidence>
<dbReference type="Pfam" id="PF01146">
    <property type="entry name" value="Caveolin"/>
    <property type="match status" value="1"/>
</dbReference>
<protein>
    <recommendedName>
        <fullName evidence="6">Caveolin</fullName>
    </recommendedName>
</protein>